<keyword evidence="3" id="KW-0060">Ascorbate biosynthesis</keyword>
<dbReference type="PIRSF" id="PIRSF000136">
    <property type="entry name" value="LGO_GLO"/>
    <property type="match status" value="1"/>
</dbReference>
<sequence length="442" mass="49127">MTKLWVNWAGDQQCTPTRLCAPRDHAELSAELARAAEDGHRVRVAGSGHSFTDTCLTDGVLLDLSRMNRVLDVDREAGLARVQAGMTLAALNTRLDAHNLAFPNLGDIDVQTIAGATATGTHGTGGQLPNISAALHAVELMTADGRIVELTEESGPQAWRAARVGLGALGVITAFTLRLVPSFVLEGIERPVPVEEVLADLDAYIDGNDHFEFYMFAHSPIAMTKRNNRVDLAPAPRSETVDWFADILLSNHVFDGLCRLARRRPSLIPWIQRGAAYAGSYRRQVDRSYRVFTSPRLFRFTEMEYAIPREHSAAAIREIKETAKRFDSPMPIEVRWVAGDDAFLSPAGGRATCYIAVHQYQGMDHEPFFRACEAIFDAYDGRPHWGKRHFQTAETLHGRYPEWDRFAAVRRHYDPAGRFANDYLDRVLGPVSAAEDTADQRG</sequence>
<dbReference type="Gene3D" id="3.30.465.10">
    <property type="match status" value="1"/>
</dbReference>
<dbReference type="AlphaFoldDB" id="A0A917VSH6"/>
<dbReference type="Gene3D" id="3.30.70.2520">
    <property type="match status" value="1"/>
</dbReference>
<dbReference type="PANTHER" id="PTHR43762">
    <property type="entry name" value="L-GULONOLACTONE OXIDASE"/>
    <property type="match status" value="1"/>
</dbReference>
<comment type="similarity">
    <text evidence="2">Belongs to the oxygen-dependent FAD-linked oxidoreductase family.</text>
</comment>
<dbReference type="InterPro" id="IPR007173">
    <property type="entry name" value="ALO_C"/>
</dbReference>
<reference evidence="6" key="1">
    <citation type="journal article" date="2014" name="Int. J. Syst. Evol. Microbiol.">
        <title>Complete genome sequence of Corynebacterium casei LMG S-19264T (=DSM 44701T), isolated from a smear-ripened cheese.</title>
        <authorList>
            <consortium name="US DOE Joint Genome Institute (JGI-PGF)"/>
            <person name="Walter F."/>
            <person name="Albersmeier A."/>
            <person name="Kalinowski J."/>
            <person name="Ruckert C."/>
        </authorList>
    </citation>
    <scope>NUCLEOTIDE SEQUENCE</scope>
    <source>
        <strain evidence="6">CGMCC 4.3508</strain>
    </source>
</reference>
<evidence type="ECO:0000259" key="5">
    <source>
        <dbReference type="PROSITE" id="PS51387"/>
    </source>
</evidence>
<dbReference type="Pfam" id="PF01565">
    <property type="entry name" value="FAD_binding_4"/>
    <property type="match status" value="1"/>
</dbReference>
<dbReference type="RefSeq" id="WP_058854336.1">
    <property type="nucleotide sequence ID" value="NZ_BMMH01000004.1"/>
</dbReference>
<comment type="caution">
    <text evidence="6">The sequence shown here is derived from an EMBL/GenBank/DDBJ whole genome shotgun (WGS) entry which is preliminary data.</text>
</comment>
<reference evidence="6" key="2">
    <citation type="submission" date="2020-09" db="EMBL/GenBank/DDBJ databases">
        <authorList>
            <person name="Sun Q."/>
            <person name="Zhou Y."/>
        </authorList>
    </citation>
    <scope>NUCLEOTIDE SEQUENCE</scope>
    <source>
        <strain evidence="6">CGMCC 4.3508</strain>
    </source>
</reference>
<protein>
    <submittedName>
        <fullName evidence="6">L-gulono-1,4-lactone dehydrogenase</fullName>
    </submittedName>
</protein>
<evidence type="ECO:0000256" key="2">
    <source>
        <dbReference type="ARBA" id="ARBA00005466"/>
    </source>
</evidence>
<dbReference type="InterPro" id="IPR016166">
    <property type="entry name" value="FAD-bd_PCMH"/>
</dbReference>
<keyword evidence="4" id="KW-0560">Oxidoreductase</keyword>
<dbReference type="InterPro" id="IPR006094">
    <property type="entry name" value="Oxid_FAD_bind_N"/>
</dbReference>
<organism evidence="6 7">
    <name type="scientific">Nocardia jinanensis</name>
    <dbReference type="NCBI Taxonomy" id="382504"/>
    <lineage>
        <taxon>Bacteria</taxon>
        <taxon>Bacillati</taxon>
        <taxon>Actinomycetota</taxon>
        <taxon>Actinomycetes</taxon>
        <taxon>Mycobacteriales</taxon>
        <taxon>Nocardiaceae</taxon>
        <taxon>Nocardia</taxon>
    </lineage>
</organism>
<dbReference type="GO" id="GO:0003885">
    <property type="term" value="F:D-arabinono-1,4-lactone oxidase activity"/>
    <property type="evidence" value="ECO:0007669"/>
    <property type="project" value="InterPro"/>
</dbReference>
<keyword evidence="7" id="KW-1185">Reference proteome</keyword>
<dbReference type="Gene3D" id="3.30.43.10">
    <property type="entry name" value="Uridine Diphospho-n-acetylenolpyruvylglucosamine Reductase, domain 2"/>
    <property type="match status" value="1"/>
</dbReference>
<gene>
    <name evidence="6" type="ORF">GCM10011588_25230</name>
</gene>
<dbReference type="InterPro" id="IPR036318">
    <property type="entry name" value="FAD-bd_PCMH-like_sf"/>
</dbReference>
<proteinExistence type="inferred from homology"/>
<dbReference type="SUPFAM" id="SSF56176">
    <property type="entry name" value="FAD-binding/transporter-associated domain-like"/>
    <property type="match status" value="1"/>
</dbReference>
<name>A0A917VSH6_9NOCA</name>
<evidence type="ECO:0000256" key="1">
    <source>
        <dbReference type="ARBA" id="ARBA00005147"/>
    </source>
</evidence>
<dbReference type="InterPro" id="IPR016171">
    <property type="entry name" value="Vanillyl_alc_oxidase_C-sub2"/>
</dbReference>
<comment type="pathway">
    <text evidence="1">Cofactor biosynthesis; L-ascorbate biosynthesis.</text>
</comment>
<dbReference type="PROSITE" id="PS51387">
    <property type="entry name" value="FAD_PCMH"/>
    <property type="match status" value="1"/>
</dbReference>
<dbReference type="Gene3D" id="1.10.45.10">
    <property type="entry name" value="Vanillyl-alcohol Oxidase, Chain A, domain 4"/>
    <property type="match status" value="1"/>
</dbReference>
<dbReference type="Proteomes" id="UP000638263">
    <property type="component" value="Unassembled WGS sequence"/>
</dbReference>
<evidence type="ECO:0000313" key="7">
    <source>
        <dbReference type="Proteomes" id="UP000638263"/>
    </source>
</evidence>
<dbReference type="GO" id="GO:0071949">
    <property type="term" value="F:FAD binding"/>
    <property type="evidence" value="ECO:0007669"/>
    <property type="project" value="InterPro"/>
</dbReference>
<evidence type="ECO:0000256" key="3">
    <source>
        <dbReference type="ARBA" id="ARBA00022644"/>
    </source>
</evidence>
<accession>A0A917VSH6</accession>
<dbReference type="EMBL" id="BMMH01000004">
    <property type="protein sequence ID" value="GGL09808.1"/>
    <property type="molecule type" value="Genomic_DNA"/>
</dbReference>
<dbReference type="NCBIfam" id="TIGR01679">
    <property type="entry name" value="bact_FAD_ox"/>
    <property type="match status" value="1"/>
</dbReference>
<dbReference type="InterPro" id="IPR010031">
    <property type="entry name" value="FAD_lactone_oxidase-like"/>
</dbReference>
<dbReference type="Pfam" id="PF04030">
    <property type="entry name" value="ALO"/>
    <property type="match status" value="1"/>
</dbReference>
<dbReference type="InterPro" id="IPR016167">
    <property type="entry name" value="FAD-bd_PCMH_sub1"/>
</dbReference>
<feature type="domain" description="FAD-binding PCMH-type" evidence="5">
    <location>
        <begin position="12"/>
        <end position="182"/>
    </location>
</feature>
<dbReference type="GO" id="GO:0019853">
    <property type="term" value="P:L-ascorbic acid biosynthetic process"/>
    <property type="evidence" value="ECO:0007669"/>
    <property type="project" value="UniProtKB-KW"/>
</dbReference>
<dbReference type="PROSITE" id="PS00862">
    <property type="entry name" value="OX2_COVAL_FAD"/>
    <property type="match status" value="1"/>
</dbReference>
<evidence type="ECO:0000313" key="6">
    <source>
        <dbReference type="EMBL" id="GGL09808.1"/>
    </source>
</evidence>
<dbReference type="InterPro" id="IPR006093">
    <property type="entry name" value="Oxy_OxRdtase_FAD_BS"/>
</dbReference>
<dbReference type="GO" id="GO:0016020">
    <property type="term" value="C:membrane"/>
    <property type="evidence" value="ECO:0007669"/>
    <property type="project" value="InterPro"/>
</dbReference>
<dbReference type="InterPro" id="IPR016169">
    <property type="entry name" value="FAD-bd_PCMH_sub2"/>
</dbReference>
<dbReference type="GO" id="GO:0080049">
    <property type="term" value="F:L-gulono-1,4-lactone dehydrogenase activity"/>
    <property type="evidence" value="ECO:0007669"/>
    <property type="project" value="TreeGrafter"/>
</dbReference>
<evidence type="ECO:0000256" key="4">
    <source>
        <dbReference type="ARBA" id="ARBA00023002"/>
    </source>
</evidence>
<dbReference type="PANTHER" id="PTHR43762:SF1">
    <property type="entry name" value="D-ARABINONO-1,4-LACTONE OXIDASE"/>
    <property type="match status" value="1"/>
</dbReference>